<accession>A0A3E5EKJ7</accession>
<dbReference type="Proteomes" id="UP000260841">
    <property type="component" value="Unassembled WGS sequence"/>
</dbReference>
<dbReference type="RefSeq" id="WP_117606853.1">
    <property type="nucleotide sequence ID" value="NZ_QRWS01000019.1"/>
</dbReference>
<dbReference type="EMBL" id="QSVB01000014">
    <property type="protein sequence ID" value="RGN89368.1"/>
    <property type="molecule type" value="Genomic_DNA"/>
</dbReference>
<gene>
    <name evidence="1" type="ORF">DXB36_12270</name>
</gene>
<protein>
    <recommendedName>
        <fullName evidence="3">Prophage tail endopeptidase domain-containing protein</fullName>
    </recommendedName>
</protein>
<evidence type="ECO:0008006" key="3">
    <source>
        <dbReference type="Google" id="ProtNLM"/>
    </source>
</evidence>
<name>A0A3E5EKJ7_9FIRM</name>
<sequence>MVILATKQREIGSNPLRKANCTFDVNGEMKFSVKIARCYWTEEMTYGNLVYIPDTEFGGVVGEILTSTTLDYVELKGYTWRGRLAYKAIEPPSGSDYKVVSGELNTVLKSLIEPEFGGLYVVSGENTGVSVSNYQFDRYCTLLEGITKMLKSVGYRLDIRHKREQGVPGYILIRAVPIVDYSDQIELSKDCGLNYTMEDIRDGINHLIVTGKGELQDRNVFHLYAWPDGSIKKTQYYKGLDEITQVYENTSTETDQLEDQSIDKLTELMSKKKFGMDVEKLGIDVGIGDIIGGRDYLTGMYGAKPVENITCSITAGVISKEYELEGENDDGNS</sequence>
<organism evidence="1 2">
    <name type="scientific">Dorea formicigenerans</name>
    <dbReference type="NCBI Taxonomy" id="39486"/>
    <lineage>
        <taxon>Bacteria</taxon>
        <taxon>Bacillati</taxon>
        <taxon>Bacillota</taxon>
        <taxon>Clostridia</taxon>
        <taxon>Lachnospirales</taxon>
        <taxon>Lachnospiraceae</taxon>
        <taxon>Dorea</taxon>
    </lineage>
</organism>
<evidence type="ECO:0000313" key="2">
    <source>
        <dbReference type="Proteomes" id="UP000260841"/>
    </source>
</evidence>
<dbReference type="AlphaFoldDB" id="A0A3E5EKJ7"/>
<evidence type="ECO:0000313" key="1">
    <source>
        <dbReference type="EMBL" id="RGN89368.1"/>
    </source>
</evidence>
<comment type="caution">
    <text evidence="1">The sequence shown here is derived from an EMBL/GenBank/DDBJ whole genome shotgun (WGS) entry which is preliminary data.</text>
</comment>
<reference evidence="1 2" key="1">
    <citation type="submission" date="2018-08" db="EMBL/GenBank/DDBJ databases">
        <title>A genome reference for cultivated species of the human gut microbiota.</title>
        <authorList>
            <person name="Zou Y."/>
            <person name="Xue W."/>
            <person name="Luo G."/>
        </authorList>
    </citation>
    <scope>NUCLEOTIDE SEQUENCE [LARGE SCALE GENOMIC DNA]</scope>
    <source>
        <strain evidence="1 2">OM03-2</strain>
    </source>
</reference>
<proteinExistence type="predicted"/>